<dbReference type="OrthoDB" id="10261408at2759"/>
<feature type="region of interest" description="Disordered" evidence="5">
    <location>
        <begin position="173"/>
        <end position="258"/>
    </location>
</feature>
<name>B6QKQ4_TALMQ</name>
<feature type="compositionally biased region" description="Basic residues" evidence="5">
    <location>
        <begin position="218"/>
        <end position="230"/>
    </location>
</feature>
<evidence type="ECO:0000313" key="6">
    <source>
        <dbReference type="EMBL" id="EEA21681.1"/>
    </source>
</evidence>
<keyword evidence="4" id="KW-0539">Nucleus</keyword>
<evidence type="ECO:0000256" key="2">
    <source>
        <dbReference type="ARBA" id="ARBA00023125"/>
    </source>
</evidence>
<evidence type="ECO:0000313" key="7">
    <source>
        <dbReference type="Proteomes" id="UP000001294"/>
    </source>
</evidence>
<dbReference type="GO" id="GO:0000981">
    <property type="term" value="F:DNA-binding transcription factor activity, RNA polymerase II-specific"/>
    <property type="evidence" value="ECO:0007669"/>
    <property type="project" value="InterPro"/>
</dbReference>
<gene>
    <name evidence="6" type="ORF">PMAA_054780</name>
</gene>
<keyword evidence="7" id="KW-1185">Reference proteome</keyword>
<dbReference type="HOGENOM" id="CLU_071883_1_0_1"/>
<keyword evidence="2" id="KW-0238">DNA-binding</keyword>
<feature type="compositionally biased region" description="Basic and acidic residues" evidence="5">
    <location>
        <begin position="192"/>
        <end position="205"/>
    </location>
</feature>
<dbReference type="EMBL" id="DS995903">
    <property type="protein sequence ID" value="EEA21681.1"/>
    <property type="molecule type" value="Genomic_DNA"/>
</dbReference>
<organism evidence="6 7">
    <name type="scientific">Talaromyces marneffei (strain ATCC 18224 / CBS 334.59 / QM 7333)</name>
    <name type="common">Penicillium marneffei</name>
    <dbReference type="NCBI Taxonomy" id="441960"/>
    <lineage>
        <taxon>Eukaryota</taxon>
        <taxon>Fungi</taxon>
        <taxon>Dikarya</taxon>
        <taxon>Ascomycota</taxon>
        <taxon>Pezizomycotina</taxon>
        <taxon>Eurotiomycetes</taxon>
        <taxon>Eurotiomycetidae</taxon>
        <taxon>Eurotiales</taxon>
        <taxon>Trichocomaceae</taxon>
        <taxon>Talaromyces</taxon>
        <taxon>Talaromyces sect. Talaromyces</taxon>
    </lineage>
</organism>
<feature type="region of interest" description="Disordered" evidence="5">
    <location>
        <begin position="99"/>
        <end position="119"/>
    </location>
</feature>
<dbReference type="Gene3D" id="4.10.240.10">
    <property type="entry name" value="Zn(2)-C6 fungal-type DNA-binding domain"/>
    <property type="match status" value="1"/>
</dbReference>
<dbReference type="GO" id="GO:0003677">
    <property type="term" value="F:DNA binding"/>
    <property type="evidence" value="ECO:0007669"/>
    <property type="project" value="UniProtKB-KW"/>
</dbReference>
<dbReference type="VEuPathDB" id="FungiDB:PMAA_054780"/>
<feature type="compositionally biased region" description="Polar residues" evidence="5">
    <location>
        <begin position="175"/>
        <end position="191"/>
    </location>
</feature>
<evidence type="ECO:0000256" key="4">
    <source>
        <dbReference type="ARBA" id="ARBA00023242"/>
    </source>
</evidence>
<evidence type="ECO:0000256" key="1">
    <source>
        <dbReference type="ARBA" id="ARBA00023015"/>
    </source>
</evidence>
<dbReference type="PhylomeDB" id="B6QKQ4"/>
<dbReference type="AlphaFoldDB" id="B6QKQ4"/>
<proteinExistence type="predicted"/>
<dbReference type="InterPro" id="IPR036864">
    <property type="entry name" value="Zn2-C6_fun-type_DNA-bd_sf"/>
</dbReference>
<evidence type="ECO:0000256" key="3">
    <source>
        <dbReference type="ARBA" id="ARBA00023163"/>
    </source>
</evidence>
<evidence type="ECO:0000256" key="5">
    <source>
        <dbReference type="SAM" id="MobiDB-lite"/>
    </source>
</evidence>
<dbReference type="GO" id="GO:0008270">
    <property type="term" value="F:zinc ion binding"/>
    <property type="evidence" value="ECO:0007669"/>
    <property type="project" value="InterPro"/>
</dbReference>
<keyword evidence="3" id="KW-0804">Transcription</keyword>
<protein>
    <submittedName>
        <fullName evidence="6">C6 finger domain protein, putative</fullName>
    </submittedName>
</protein>
<accession>B6QKQ4</accession>
<sequence>MVKSPKAKVSRITTACNPCRSRKQKALQWEKVCKNGSLKKLDLWAKDIQAEMRTVYRIQPGPAKGYVEALEQRLYETEDVLLKVVSQLNQAQLASILSTQSSFSTDDGSQDKRKTSRVTLLPSRKRGVEYWKSFPLHDAESIQRWQQDYHRNRSNFSPNQHEVEESSLPQPVALLSSTGDNSVENQSSLQSSRDDTLSMNIERDQASSPIIGNDTGRRPPRPRANRVRSARKQDESNMSQLSSWEAAPSKEFQQQFLW</sequence>
<keyword evidence="1" id="KW-0805">Transcription regulation</keyword>
<dbReference type="Proteomes" id="UP000001294">
    <property type="component" value="Unassembled WGS sequence"/>
</dbReference>
<reference evidence="7" key="1">
    <citation type="journal article" date="2015" name="Genome Announc.">
        <title>Genome sequence of the AIDS-associated pathogen Penicillium marneffei (ATCC18224) and its near taxonomic relative Talaromyces stipitatus (ATCC10500).</title>
        <authorList>
            <person name="Nierman W.C."/>
            <person name="Fedorova-Abrams N.D."/>
            <person name="Andrianopoulos A."/>
        </authorList>
    </citation>
    <scope>NUCLEOTIDE SEQUENCE [LARGE SCALE GENOMIC DNA]</scope>
    <source>
        <strain evidence="7">ATCC 18224 / CBS 334.59 / QM 7333</strain>
    </source>
</reference>